<feature type="chain" id="PRO_5020710504" description="Oxidoreductase" evidence="1">
    <location>
        <begin position="21"/>
        <end position="349"/>
    </location>
</feature>
<dbReference type="PANTHER" id="PTHR47199:SF2">
    <property type="entry name" value="PHOTOSYSTEM II STABILITY_ASSEMBLY FACTOR HCF136, CHLOROPLASTIC"/>
    <property type="match status" value="1"/>
</dbReference>
<dbReference type="PANTHER" id="PTHR47199">
    <property type="entry name" value="PHOTOSYSTEM II STABILITY/ASSEMBLY FACTOR HCF136, CHLOROPLASTIC"/>
    <property type="match status" value="1"/>
</dbReference>
<keyword evidence="3" id="KW-1185">Reference proteome</keyword>
<name>A0A4Q1BYD2_9BACT</name>
<evidence type="ECO:0000313" key="2">
    <source>
        <dbReference type="EMBL" id="RXK48102.1"/>
    </source>
</evidence>
<dbReference type="RefSeq" id="WP_129027340.1">
    <property type="nucleotide sequence ID" value="NZ_SDHY01000005.1"/>
</dbReference>
<evidence type="ECO:0000313" key="3">
    <source>
        <dbReference type="Proteomes" id="UP000289455"/>
    </source>
</evidence>
<dbReference type="OrthoDB" id="9813892at2"/>
<feature type="signal peptide" evidence="1">
    <location>
        <begin position="1"/>
        <end position="20"/>
    </location>
</feature>
<reference evidence="2 3" key="1">
    <citation type="submission" date="2019-01" db="EMBL/GenBank/DDBJ databases">
        <title>Cytophagaceae bacterium strain CAR-16.</title>
        <authorList>
            <person name="Chen W.-M."/>
        </authorList>
    </citation>
    <scope>NUCLEOTIDE SEQUENCE [LARGE SCALE GENOMIC DNA]</scope>
    <source>
        <strain evidence="2 3">CAR-16</strain>
    </source>
</reference>
<evidence type="ECO:0000256" key="1">
    <source>
        <dbReference type="SAM" id="SignalP"/>
    </source>
</evidence>
<accession>A0A4Q1BYD2</accession>
<protein>
    <recommendedName>
        <fullName evidence="4">Oxidoreductase</fullName>
    </recommendedName>
</protein>
<evidence type="ECO:0008006" key="4">
    <source>
        <dbReference type="Google" id="ProtNLM"/>
    </source>
</evidence>
<dbReference type="EMBL" id="SDHY01000005">
    <property type="protein sequence ID" value="RXK48102.1"/>
    <property type="molecule type" value="Genomic_DNA"/>
</dbReference>
<proteinExistence type="predicted"/>
<gene>
    <name evidence="2" type="ORF">ESB04_08615</name>
</gene>
<comment type="caution">
    <text evidence="2">The sequence shown here is derived from an EMBL/GenBank/DDBJ whole genome shotgun (WGS) entry which is preliminary data.</text>
</comment>
<dbReference type="AlphaFoldDB" id="A0A4Q1BYD2"/>
<organism evidence="2 3">
    <name type="scientific">Aquirufa rosea</name>
    <dbReference type="NCBI Taxonomy" id="2509241"/>
    <lineage>
        <taxon>Bacteria</taxon>
        <taxon>Pseudomonadati</taxon>
        <taxon>Bacteroidota</taxon>
        <taxon>Cytophagia</taxon>
        <taxon>Cytophagales</taxon>
        <taxon>Flectobacillaceae</taxon>
        <taxon>Aquirufa</taxon>
    </lineage>
</organism>
<dbReference type="Proteomes" id="UP000289455">
    <property type="component" value="Unassembled WGS sequence"/>
</dbReference>
<dbReference type="Gene3D" id="2.130.10.10">
    <property type="entry name" value="YVTN repeat-like/Quinoprotein amine dehydrogenase"/>
    <property type="match status" value="1"/>
</dbReference>
<dbReference type="SUPFAM" id="SSF110296">
    <property type="entry name" value="Oligoxyloglucan reducing end-specific cellobiohydrolase"/>
    <property type="match status" value="1"/>
</dbReference>
<sequence length="349" mass="39394">MKNRLLGILCSLLLVHYTHAQWINIPLQTKASFRAIRNYNNQIWMGGTQGTVVYSLDGGKQWKEIQVPDAEKLDFRDLAILNQKSIILMSAGPAEKGAAKLFISNDQGLNWKVFFEKKIGSYFFDALAWNHSKNEGILLSDPMNGRFPLFRIYPKDELVKDVILTSFPKLLTREAAFAASGSSLLWMNNHLILVTGGASKARIIQSTDKQLSQFIERYQATPADSSSGFFSIAARDKKNYWVVGGNYLKTQENKIGILETKDSGKTWQVLENSPNFYMEKVIWTGKYWVVVGPFASAAYNPKTKKWISLGESHFHNVTKFGEYLFAVGSKGNLAKLSLKVLEQLFLSKE</sequence>
<keyword evidence="1" id="KW-0732">Signal</keyword>
<dbReference type="InterPro" id="IPR015943">
    <property type="entry name" value="WD40/YVTN_repeat-like_dom_sf"/>
</dbReference>